<evidence type="ECO:0000256" key="6">
    <source>
        <dbReference type="ARBA" id="ARBA00029799"/>
    </source>
</evidence>
<keyword evidence="8" id="KW-1185">Reference proteome</keyword>
<proteinExistence type="inferred from homology"/>
<comment type="caution">
    <text evidence="7">The sequence shown here is derived from an EMBL/GenBank/DDBJ whole genome shotgun (WGS) entry which is preliminary data.</text>
</comment>
<dbReference type="InterPro" id="IPR013785">
    <property type="entry name" value="Aldolase_TIM"/>
</dbReference>
<evidence type="ECO:0000256" key="4">
    <source>
        <dbReference type="ARBA" id="ARBA00023152"/>
    </source>
</evidence>
<dbReference type="Proteomes" id="UP001165584">
    <property type="component" value="Unassembled WGS sequence"/>
</dbReference>
<evidence type="ECO:0000256" key="1">
    <source>
        <dbReference type="ARBA" id="ARBA00004714"/>
    </source>
</evidence>
<evidence type="ECO:0000313" key="7">
    <source>
        <dbReference type="EMBL" id="MCS5720013.1"/>
    </source>
</evidence>
<dbReference type="Pfam" id="PF00274">
    <property type="entry name" value="Glycolytic"/>
    <property type="match status" value="1"/>
</dbReference>
<sequence length="298" mass="32129">MVNHAQADRMTSGKGFIAALDQSGGSTPKALSLYGIEPSEYSTDAEMFDLMHQMRTRIVMSPAFGGDRVLAAILFEETMNREFGGKPAAHYLWNDKGVVPFLKIDKGLAYAADGVQVMKPIPGLDALLEKAVQHGIFGTKARSVIGEANAAGIAAIVEQQFEIAHQVLSHGLIPILEPEVTITIPDKAAAEDLLLEHLTTHLDAVPEGQHVMVKLSLPTVTNHYRSLTEHPRVMRVVALSGGYTRAEADALLAQDVGEIASFSRALSEGLSVQQSDQEFNATLDEAIQDIYDASVSPE</sequence>
<name>A0ABT2GUX8_9MICO</name>
<organism evidence="7 8">
    <name type="scientific">Herbiconiux aconitum</name>
    <dbReference type="NCBI Taxonomy" id="2970913"/>
    <lineage>
        <taxon>Bacteria</taxon>
        <taxon>Bacillati</taxon>
        <taxon>Actinomycetota</taxon>
        <taxon>Actinomycetes</taxon>
        <taxon>Micrococcales</taxon>
        <taxon>Microbacteriaceae</taxon>
        <taxon>Herbiconiux</taxon>
    </lineage>
</organism>
<dbReference type="SUPFAM" id="SSF51569">
    <property type="entry name" value="Aldolase"/>
    <property type="match status" value="1"/>
</dbReference>
<dbReference type="NCBIfam" id="NF003784">
    <property type="entry name" value="PRK05377.1"/>
    <property type="match status" value="1"/>
</dbReference>
<keyword evidence="5" id="KW-0456">Lyase</keyword>
<evidence type="ECO:0000256" key="5">
    <source>
        <dbReference type="ARBA" id="ARBA00023239"/>
    </source>
</evidence>
<evidence type="ECO:0000313" key="8">
    <source>
        <dbReference type="Proteomes" id="UP001165584"/>
    </source>
</evidence>
<reference evidence="7" key="1">
    <citation type="submission" date="2022-08" db="EMBL/GenBank/DDBJ databases">
        <authorList>
            <person name="Deng Y."/>
            <person name="Han X.-F."/>
            <person name="Zhang Y.-Q."/>
        </authorList>
    </citation>
    <scope>NUCLEOTIDE SEQUENCE</scope>
    <source>
        <strain evidence="7">CPCC 205763</strain>
    </source>
</reference>
<gene>
    <name evidence="7" type="ORF">N1027_17925</name>
</gene>
<evidence type="ECO:0000256" key="3">
    <source>
        <dbReference type="ARBA" id="ARBA00013068"/>
    </source>
</evidence>
<keyword evidence="4" id="KW-0324">Glycolysis</keyword>
<accession>A0ABT2GUX8</accession>
<evidence type="ECO:0000256" key="2">
    <source>
        <dbReference type="ARBA" id="ARBA00010387"/>
    </source>
</evidence>
<protein>
    <recommendedName>
        <fullName evidence="3">fructose-bisphosphate aldolase</fullName>
        <ecNumber evidence="3">4.1.2.13</ecNumber>
    </recommendedName>
    <alternativeName>
        <fullName evidence="6">Fructose-bisphosphate aldolase class I</fullName>
    </alternativeName>
</protein>
<dbReference type="Gene3D" id="3.20.20.70">
    <property type="entry name" value="Aldolase class I"/>
    <property type="match status" value="1"/>
</dbReference>
<dbReference type="InterPro" id="IPR000741">
    <property type="entry name" value="FBA_I"/>
</dbReference>
<dbReference type="EC" id="4.1.2.13" evidence="3"/>
<comment type="similarity">
    <text evidence="2">Belongs to the class I fructose-bisphosphate aldolase family.</text>
</comment>
<dbReference type="EMBL" id="JANLCM010000002">
    <property type="protein sequence ID" value="MCS5720013.1"/>
    <property type="molecule type" value="Genomic_DNA"/>
</dbReference>
<dbReference type="PANTHER" id="PTHR11627">
    <property type="entry name" value="FRUCTOSE-BISPHOSPHATE ALDOLASE"/>
    <property type="match status" value="1"/>
</dbReference>
<comment type="pathway">
    <text evidence="1">Carbohydrate degradation; glycolysis; D-glyceraldehyde 3-phosphate and glycerone phosphate from D-glucose: step 4/4.</text>
</comment>